<dbReference type="Gene3D" id="2.40.170.20">
    <property type="entry name" value="TonB-dependent receptor, beta-barrel domain"/>
    <property type="match status" value="1"/>
</dbReference>
<dbReference type="InterPro" id="IPR039426">
    <property type="entry name" value="TonB-dep_rcpt-like"/>
</dbReference>
<reference evidence="14 15" key="1">
    <citation type="journal article" date="2019" name="Int. J. Syst. Evol. Microbiol.">
        <title>The Global Catalogue of Microorganisms (GCM) 10K type strain sequencing project: providing services to taxonomists for standard genome sequencing and annotation.</title>
        <authorList>
            <consortium name="The Broad Institute Genomics Platform"/>
            <consortium name="The Broad Institute Genome Sequencing Center for Infectious Disease"/>
            <person name="Wu L."/>
            <person name="Ma J."/>
        </authorList>
    </citation>
    <scope>NUCLEOTIDE SEQUENCE [LARGE SCALE GENOMIC DNA]</scope>
    <source>
        <strain evidence="14 15">JCM 15608</strain>
    </source>
</reference>
<evidence type="ECO:0000256" key="5">
    <source>
        <dbReference type="ARBA" id="ARBA00022692"/>
    </source>
</evidence>
<comment type="similarity">
    <text evidence="12">Belongs to the TonB-dependent receptor family.</text>
</comment>
<name>A0ABN1L3U0_9GAMM</name>
<keyword evidence="2 12" id="KW-0813">Transport</keyword>
<dbReference type="PROSITE" id="PS52016">
    <property type="entry name" value="TONB_DEPENDENT_REC_3"/>
    <property type="match status" value="1"/>
</dbReference>
<dbReference type="EMBL" id="BAAAFA010000002">
    <property type="protein sequence ID" value="GAA0812523.1"/>
    <property type="molecule type" value="Genomic_DNA"/>
</dbReference>
<keyword evidence="8" id="KW-0406">Ion transport</keyword>
<evidence type="ECO:0000256" key="9">
    <source>
        <dbReference type="ARBA" id="ARBA00023077"/>
    </source>
</evidence>
<feature type="domain" description="TonB-dependent receptor-like beta-barrel" evidence="13">
    <location>
        <begin position="71"/>
        <end position="515"/>
    </location>
</feature>
<keyword evidence="11 12" id="KW-0998">Cell outer membrane</keyword>
<evidence type="ECO:0000256" key="7">
    <source>
        <dbReference type="ARBA" id="ARBA00023004"/>
    </source>
</evidence>
<dbReference type="PANTHER" id="PTHR32552">
    <property type="entry name" value="FERRICHROME IRON RECEPTOR-RELATED"/>
    <property type="match status" value="1"/>
</dbReference>
<sequence length="545" mass="61310">MVSKRPLAEGKKEVELQLGSDDHKQIAADFSGKLSADGDWLYRLVTLVRDADLSSEDLKNDRVFIAPSLTWQPTEQTSLTLLSQYLDADAGAVWPGYPLEGTLLDNPNGKIPQSTLIGEPDFNRYVQEQWMVGYDFTHQFSDTWRIAQSARYGDYDLDYGVVWGKWLTTNEQDPNHAENFRLYDRTPFQSIETTTSFTLDSRAVAEFTLGRWQHTLLMGVDYQETENDTIANWGGDLAPLDLFNPVYGAQVTMNAPFINAVTELSQTGFYVQEQLKFDERWVLTLGARYDKAKVSTTDRGSQATTSQSDGEWSTRAGLVYLASNGFSPYLSYAESFSPNTSVDPLTGKPFSPEAGRQYEVGLRYQPNNQQASYSIAAFDLVRQDYIVWEWQPNPGPRQTGETTVQGVEFEALVEATESMNVTASYSWTPKADVTQSVNVSTVGKQDKAVSEHQANAWLDYQFENNLTLGFGVRFVGGNWGNQEKAPIKVSSYTLFDASIGYQVDNWQLRLNARNLGDKDYLSGCNDTGCYYGERRKVVASLTYQW</sequence>
<evidence type="ECO:0000256" key="1">
    <source>
        <dbReference type="ARBA" id="ARBA00004571"/>
    </source>
</evidence>
<evidence type="ECO:0000256" key="8">
    <source>
        <dbReference type="ARBA" id="ARBA00023065"/>
    </source>
</evidence>
<dbReference type="InterPro" id="IPR036942">
    <property type="entry name" value="Beta-barrel_TonB_sf"/>
</dbReference>
<dbReference type="InterPro" id="IPR010105">
    <property type="entry name" value="TonB_sidphr_rcpt"/>
</dbReference>
<evidence type="ECO:0000256" key="12">
    <source>
        <dbReference type="PROSITE-ProRule" id="PRU01360"/>
    </source>
</evidence>
<keyword evidence="10 12" id="KW-0472">Membrane</keyword>
<keyword evidence="3 12" id="KW-1134">Transmembrane beta strand</keyword>
<proteinExistence type="inferred from homology"/>
<dbReference type="PANTHER" id="PTHR32552:SF68">
    <property type="entry name" value="FERRICHROME OUTER MEMBRANE TRANSPORTER_PHAGE RECEPTOR"/>
    <property type="match status" value="1"/>
</dbReference>
<comment type="caution">
    <text evidence="14">The sequence shown here is derived from an EMBL/GenBank/DDBJ whole genome shotgun (WGS) entry which is preliminary data.</text>
</comment>
<evidence type="ECO:0000256" key="6">
    <source>
        <dbReference type="ARBA" id="ARBA00022729"/>
    </source>
</evidence>
<evidence type="ECO:0000313" key="15">
    <source>
        <dbReference type="Proteomes" id="UP001500021"/>
    </source>
</evidence>
<dbReference type="NCBIfam" id="TIGR01783">
    <property type="entry name" value="TonB-siderophor"/>
    <property type="match status" value="1"/>
</dbReference>
<dbReference type="Proteomes" id="UP001500021">
    <property type="component" value="Unassembled WGS sequence"/>
</dbReference>
<dbReference type="CDD" id="cd01347">
    <property type="entry name" value="ligand_gated_channel"/>
    <property type="match status" value="1"/>
</dbReference>
<comment type="subcellular location">
    <subcellularLocation>
        <location evidence="1 12">Cell outer membrane</location>
        <topology evidence="1 12">Multi-pass membrane protein</topology>
    </subcellularLocation>
</comment>
<evidence type="ECO:0000259" key="13">
    <source>
        <dbReference type="Pfam" id="PF00593"/>
    </source>
</evidence>
<evidence type="ECO:0000256" key="4">
    <source>
        <dbReference type="ARBA" id="ARBA00022496"/>
    </source>
</evidence>
<evidence type="ECO:0000313" key="14">
    <source>
        <dbReference type="EMBL" id="GAA0812523.1"/>
    </source>
</evidence>
<keyword evidence="15" id="KW-1185">Reference proteome</keyword>
<accession>A0ABN1L3U0</accession>
<evidence type="ECO:0000256" key="11">
    <source>
        <dbReference type="ARBA" id="ARBA00023237"/>
    </source>
</evidence>
<keyword evidence="6" id="KW-0732">Signal</keyword>
<dbReference type="SUPFAM" id="SSF56935">
    <property type="entry name" value="Porins"/>
    <property type="match status" value="1"/>
</dbReference>
<keyword evidence="9" id="KW-0798">TonB box</keyword>
<keyword evidence="5 12" id="KW-0812">Transmembrane</keyword>
<gene>
    <name evidence="14" type="ORF">GCM10009111_06600</name>
</gene>
<keyword evidence="4" id="KW-0410">Iron transport</keyword>
<evidence type="ECO:0000256" key="2">
    <source>
        <dbReference type="ARBA" id="ARBA00022448"/>
    </source>
</evidence>
<evidence type="ECO:0000256" key="3">
    <source>
        <dbReference type="ARBA" id="ARBA00022452"/>
    </source>
</evidence>
<organism evidence="14 15">
    <name type="scientific">Colwellia asteriadis</name>
    <dbReference type="NCBI Taxonomy" id="517723"/>
    <lineage>
        <taxon>Bacteria</taxon>
        <taxon>Pseudomonadati</taxon>
        <taxon>Pseudomonadota</taxon>
        <taxon>Gammaproteobacteria</taxon>
        <taxon>Alteromonadales</taxon>
        <taxon>Colwelliaceae</taxon>
        <taxon>Colwellia</taxon>
    </lineage>
</organism>
<keyword evidence="7" id="KW-0408">Iron</keyword>
<dbReference type="Pfam" id="PF00593">
    <property type="entry name" value="TonB_dep_Rec_b-barrel"/>
    <property type="match status" value="1"/>
</dbReference>
<evidence type="ECO:0000256" key="10">
    <source>
        <dbReference type="ARBA" id="ARBA00023136"/>
    </source>
</evidence>
<protein>
    <recommendedName>
        <fullName evidence="13">TonB-dependent receptor-like beta-barrel domain-containing protein</fullName>
    </recommendedName>
</protein>
<dbReference type="InterPro" id="IPR000531">
    <property type="entry name" value="Beta-barrel_TonB"/>
</dbReference>